<keyword evidence="2" id="KW-1185">Reference proteome</keyword>
<reference evidence="1" key="1">
    <citation type="submission" date="2022-12" db="EMBL/GenBank/DDBJ databases">
        <authorList>
            <person name="Alioto T."/>
            <person name="Alioto T."/>
            <person name="Gomez Garrido J."/>
        </authorList>
    </citation>
    <scope>NUCLEOTIDE SEQUENCE</scope>
</reference>
<dbReference type="EMBL" id="OX395143">
    <property type="protein sequence ID" value="CAI5797307.1"/>
    <property type="molecule type" value="Genomic_DNA"/>
</dbReference>
<accession>A0AA35LK41</accession>
<dbReference type="AlphaFoldDB" id="A0AA35LK41"/>
<protein>
    <submittedName>
        <fullName evidence="1">Uncharacterized protein</fullName>
    </submittedName>
</protein>
<organism evidence="1 2">
    <name type="scientific">Podarcis lilfordi</name>
    <name type="common">Lilford's wall lizard</name>
    <dbReference type="NCBI Taxonomy" id="74358"/>
    <lineage>
        <taxon>Eukaryota</taxon>
        <taxon>Metazoa</taxon>
        <taxon>Chordata</taxon>
        <taxon>Craniata</taxon>
        <taxon>Vertebrata</taxon>
        <taxon>Euteleostomi</taxon>
        <taxon>Lepidosauria</taxon>
        <taxon>Squamata</taxon>
        <taxon>Bifurcata</taxon>
        <taxon>Unidentata</taxon>
        <taxon>Episquamata</taxon>
        <taxon>Laterata</taxon>
        <taxon>Lacertibaenia</taxon>
        <taxon>Lacertidae</taxon>
        <taxon>Podarcis</taxon>
    </lineage>
</organism>
<evidence type="ECO:0000313" key="2">
    <source>
        <dbReference type="Proteomes" id="UP001178461"/>
    </source>
</evidence>
<proteinExistence type="predicted"/>
<name>A0AA35LK41_9SAUR</name>
<sequence>MLEPADLFAQEKLCRQSLHQRASPRKLQAHFVTLILCEVPRKAARSNHTPCKYLKTWISACFHKRDNRRSCSQVSVEICIVSHITITAIGKSSLSGFQMTKRQCSVNGWQSKSPLHLF</sequence>
<dbReference type="Proteomes" id="UP001178461">
    <property type="component" value="Chromosome 16"/>
</dbReference>
<evidence type="ECO:0000313" key="1">
    <source>
        <dbReference type="EMBL" id="CAI5797307.1"/>
    </source>
</evidence>
<gene>
    <name evidence="1" type="ORF">PODLI_1B019001</name>
</gene>